<name>A0A4Y7PXM8_9AGAM</name>
<accession>A0A4Y7PXM8</accession>
<proteinExistence type="predicted"/>
<evidence type="ECO:0000313" key="3">
    <source>
        <dbReference type="Proteomes" id="UP000294933"/>
    </source>
</evidence>
<dbReference type="OrthoDB" id="5594178at2759"/>
<protein>
    <submittedName>
        <fullName evidence="2">Uncharacterized protein</fullName>
    </submittedName>
</protein>
<reference evidence="2 3" key="1">
    <citation type="submission" date="2018-06" db="EMBL/GenBank/DDBJ databases">
        <title>A transcriptomic atlas of mushroom development highlights an independent origin of complex multicellularity.</title>
        <authorList>
            <consortium name="DOE Joint Genome Institute"/>
            <person name="Krizsan K."/>
            <person name="Almasi E."/>
            <person name="Merenyi Z."/>
            <person name="Sahu N."/>
            <person name="Viragh M."/>
            <person name="Koszo T."/>
            <person name="Mondo S."/>
            <person name="Kiss B."/>
            <person name="Balint B."/>
            <person name="Kues U."/>
            <person name="Barry K."/>
            <person name="Hegedus J.C."/>
            <person name="Henrissat B."/>
            <person name="Johnson J."/>
            <person name="Lipzen A."/>
            <person name="Ohm R."/>
            <person name="Nagy I."/>
            <person name="Pangilinan J."/>
            <person name="Yan J."/>
            <person name="Xiong Y."/>
            <person name="Grigoriev I.V."/>
            <person name="Hibbett D.S."/>
            <person name="Nagy L.G."/>
        </authorList>
    </citation>
    <scope>NUCLEOTIDE SEQUENCE [LARGE SCALE GENOMIC DNA]</scope>
    <source>
        <strain evidence="2 3">SZMC22713</strain>
    </source>
</reference>
<evidence type="ECO:0000313" key="2">
    <source>
        <dbReference type="EMBL" id="TDL19290.1"/>
    </source>
</evidence>
<feature type="region of interest" description="Disordered" evidence="1">
    <location>
        <begin position="138"/>
        <end position="178"/>
    </location>
</feature>
<evidence type="ECO:0000256" key="1">
    <source>
        <dbReference type="SAM" id="MobiDB-lite"/>
    </source>
</evidence>
<feature type="compositionally biased region" description="Low complexity" evidence="1">
    <location>
        <begin position="199"/>
        <end position="208"/>
    </location>
</feature>
<feature type="compositionally biased region" description="Acidic residues" evidence="1">
    <location>
        <begin position="212"/>
        <end position="227"/>
    </location>
</feature>
<sequence length="285" mass="31498">MAVLSWLIRDFCVSPPPPEMPTAIYGLLPPTLNRIPIMATLNPKSFNRYAAYRFSLALHCVVEVGVGGSESIRGHIVANGESGCPWLFRRSRGSSWRFQTQQREKEREHAEKVGRLLALGRQLANIEESVTTKICPSSVKITTTPPPTQRLPSRQTHRRTLHHSAQGTPTGSVVPPPQLESFKLSHRRTLRAMRSQQDTTTSSSSISRPETETEDDGDQDADGDIEMSQDRDTNENIPPPLPHPHPHVRRAVGVVSDLPPPNGGAGGPSDSLEVDLDAHYNQYDE</sequence>
<organism evidence="2 3">
    <name type="scientific">Rickenella mellea</name>
    <dbReference type="NCBI Taxonomy" id="50990"/>
    <lineage>
        <taxon>Eukaryota</taxon>
        <taxon>Fungi</taxon>
        <taxon>Dikarya</taxon>
        <taxon>Basidiomycota</taxon>
        <taxon>Agaricomycotina</taxon>
        <taxon>Agaricomycetes</taxon>
        <taxon>Hymenochaetales</taxon>
        <taxon>Rickenellaceae</taxon>
        <taxon>Rickenella</taxon>
    </lineage>
</organism>
<dbReference type="AlphaFoldDB" id="A0A4Y7PXM8"/>
<keyword evidence="3" id="KW-1185">Reference proteome</keyword>
<dbReference type="EMBL" id="ML170198">
    <property type="protein sequence ID" value="TDL19290.1"/>
    <property type="molecule type" value="Genomic_DNA"/>
</dbReference>
<gene>
    <name evidence="2" type="ORF">BD410DRAFT_842200</name>
</gene>
<dbReference type="Proteomes" id="UP000294933">
    <property type="component" value="Unassembled WGS sequence"/>
</dbReference>
<dbReference type="VEuPathDB" id="FungiDB:BD410DRAFT_842200"/>
<feature type="region of interest" description="Disordered" evidence="1">
    <location>
        <begin position="190"/>
        <end position="285"/>
    </location>
</feature>